<evidence type="ECO:0000313" key="3">
    <source>
        <dbReference type="Proteomes" id="UP000298030"/>
    </source>
</evidence>
<gene>
    <name evidence="2" type="ORF">FA13DRAFT_1794409</name>
</gene>
<feature type="domain" description="Band 7" evidence="1">
    <location>
        <begin position="54"/>
        <end position="212"/>
    </location>
</feature>
<organism evidence="2 3">
    <name type="scientific">Coprinellus micaceus</name>
    <name type="common">Glistening ink-cap mushroom</name>
    <name type="synonym">Coprinus micaceus</name>
    <dbReference type="NCBI Taxonomy" id="71717"/>
    <lineage>
        <taxon>Eukaryota</taxon>
        <taxon>Fungi</taxon>
        <taxon>Dikarya</taxon>
        <taxon>Basidiomycota</taxon>
        <taxon>Agaricomycotina</taxon>
        <taxon>Agaricomycetes</taxon>
        <taxon>Agaricomycetidae</taxon>
        <taxon>Agaricales</taxon>
        <taxon>Agaricineae</taxon>
        <taxon>Psathyrellaceae</taxon>
        <taxon>Coprinellus</taxon>
    </lineage>
</organism>
<dbReference type="InterPro" id="IPR001972">
    <property type="entry name" value="Stomatin_HflK_fam"/>
</dbReference>
<dbReference type="CDD" id="cd08829">
    <property type="entry name" value="SPFH_paraslipin"/>
    <property type="match status" value="1"/>
</dbReference>
<dbReference type="OrthoDB" id="434619at2759"/>
<dbReference type="PRINTS" id="PR00721">
    <property type="entry name" value="STOMATIN"/>
</dbReference>
<dbReference type="PANTHER" id="PTHR43327:SF10">
    <property type="entry name" value="STOMATIN-LIKE PROTEIN 2, MITOCHONDRIAL"/>
    <property type="match status" value="1"/>
</dbReference>
<comment type="caution">
    <text evidence="2">The sequence shown here is derived from an EMBL/GenBank/DDBJ whole genome shotgun (WGS) entry which is preliminary data.</text>
</comment>
<evidence type="ECO:0000313" key="2">
    <source>
        <dbReference type="EMBL" id="TEB27916.1"/>
    </source>
</evidence>
<reference evidence="2 3" key="1">
    <citation type="journal article" date="2019" name="Nat. Ecol. Evol.">
        <title>Megaphylogeny resolves global patterns of mushroom evolution.</title>
        <authorList>
            <person name="Varga T."/>
            <person name="Krizsan K."/>
            <person name="Foldi C."/>
            <person name="Dima B."/>
            <person name="Sanchez-Garcia M."/>
            <person name="Sanchez-Ramirez S."/>
            <person name="Szollosi G.J."/>
            <person name="Szarkandi J.G."/>
            <person name="Papp V."/>
            <person name="Albert L."/>
            <person name="Andreopoulos W."/>
            <person name="Angelini C."/>
            <person name="Antonin V."/>
            <person name="Barry K.W."/>
            <person name="Bougher N.L."/>
            <person name="Buchanan P."/>
            <person name="Buyck B."/>
            <person name="Bense V."/>
            <person name="Catcheside P."/>
            <person name="Chovatia M."/>
            <person name="Cooper J."/>
            <person name="Damon W."/>
            <person name="Desjardin D."/>
            <person name="Finy P."/>
            <person name="Geml J."/>
            <person name="Haridas S."/>
            <person name="Hughes K."/>
            <person name="Justo A."/>
            <person name="Karasinski D."/>
            <person name="Kautmanova I."/>
            <person name="Kiss B."/>
            <person name="Kocsube S."/>
            <person name="Kotiranta H."/>
            <person name="LaButti K.M."/>
            <person name="Lechner B.E."/>
            <person name="Liimatainen K."/>
            <person name="Lipzen A."/>
            <person name="Lukacs Z."/>
            <person name="Mihaltcheva S."/>
            <person name="Morgado L.N."/>
            <person name="Niskanen T."/>
            <person name="Noordeloos M.E."/>
            <person name="Ohm R.A."/>
            <person name="Ortiz-Santana B."/>
            <person name="Ovrebo C."/>
            <person name="Racz N."/>
            <person name="Riley R."/>
            <person name="Savchenko A."/>
            <person name="Shiryaev A."/>
            <person name="Soop K."/>
            <person name="Spirin V."/>
            <person name="Szebenyi C."/>
            <person name="Tomsovsky M."/>
            <person name="Tulloss R.E."/>
            <person name="Uehling J."/>
            <person name="Grigoriev I.V."/>
            <person name="Vagvolgyi C."/>
            <person name="Papp T."/>
            <person name="Martin F.M."/>
            <person name="Miettinen O."/>
            <person name="Hibbett D.S."/>
            <person name="Nagy L.G."/>
        </authorList>
    </citation>
    <scope>NUCLEOTIDE SEQUENCE [LARGE SCALE GENOMIC DNA]</scope>
    <source>
        <strain evidence="2 3">FP101781</strain>
    </source>
</reference>
<proteinExistence type="predicted"/>
<dbReference type="InterPro" id="IPR050710">
    <property type="entry name" value="Band7/mec-2_domain"/>
</dbReference>
<dbReference type="EMBL" id="QPFP01000036">
    <property type="protein sequence ID" value="TEB27916.1"/>
    <property type="molecule type" value="Genomic_DNA"/>
</dbReference>
<sequence length="372" mass="41084">MSLTTQAITSVSRNPATIAAISAAPSILLSNNRLRTRNTPRKSLALARPNGRRNFVTIIDQGHEAWRLTLGKNPVKLNAGLNLALPVLHTVLKLDMRESSIVIPNLPGYTADNVPIICSGSLFYRVVDSYKACFGVSNVHENVKNTGTSAVRSVLGHFTYDQVIGDRNELNKRLNQVIGNSIANWGVECTRFEIQNFQPANREVERQLELQMEAERNRRKQILDTQAQINVAEGHKQRVILESEGLLQAKSNEADAQYKTVFREAEARAQQSLMEATALAEQVDKIAASLAKDKNNVTQEDRERALAALIELRRLEQLKAIAASQANSTYFFGDKSALGIANDPFNVDYAQNVKAGIEKKPRIGIDAGVLSQ</sequence>
<dbReference type="STRING" id="71717.A0A4Y7T173"/>
<dbReference type="SUPFAM" id="SSF117892">
    <property type="entry name" value="Band 7/SPFH domain"/>
    <property type="match status" value="1"/>
</dbReference>
<dbReference type="InterPro" id="IPR001107">
    <property type="entry name" value="Band_7"/>
</dbReference>
<dbReference type="Proteomes" id="UP000298030">
    <property type="component" value="Unassembled WGS sequence"/>
</dbReference>
<evidence type="ECO:0000259" key="1">
    <source>
        <dbReference type="SMART" id="SM00244"/>
    </source>
</evidence>
<dbReference type="InterPro" id="IPR036013">
    <property type="entry name" value="Band_7/SPFH_dom_sf"/>
</dbReference>
<dbReference type="PANTHER" id="PTHR43327">
    <property type="entry name" value="STOMATIN-LIKE PROTEIN 2, MITOCHONDRIAL"/>
    <property type="match status" value="1"/>
</dbReference>
<name>A0A4Y7T173_COPMI</name>
<dbReference type="SMART" id="SM00244">
    <property type="entry name" value="PHB"/>
    <property type="match status" value="1"/>
</dbReference>
<keyword evidence="3" id="KW-1185">Reference proteome</keyword>
<dbReference type="Gene3D" id="3.30.479.30">
    <property type="entry name" value="Band 7 domain"/>
    <property type="match status" value="1"/>
</dbReference>
<dbReference type="AlphaFoldDB" id="A0A4Y7T173"/>
<dbReference type="GO" id="GO:0016020">
    <property type="term" value="C:membrane"/>
    <property type="evidence" value="ECO:0007669"/>
    <property type="project" value="InterPro"/>
</dbReference>
<protein>
    <recommendedName>
        <fullName evidence="1">Band 7 domain-containing protein</fullName>
    </recommendedName>
</protein>
<accession>A0A4Y7T173</accession>
<dbReference type="Pfam" id="PF01145">
    <property type="entry name" value="Band_7"/>
    <property type="match status" value="1"/>
</dbReference>